<dbReference type="InterPro" id="IPR029058">
    <property type="entry name" value="AB_hydrolase_fold"/>
</dbReference>
<evidence type="ECO:0000313" key="3">
    <source>
        <dbReference type="Proteomes" id="UP001172102"/>
    </source>
</evidence>
<dbReference type="SUPFAM" id="SSF53474">
    <property type="entry name" value="alpha/beta-Hydrolases"/>
    <property type="match status" value="1"/>
</dbReference>
<dbReference type="Gene3D" id="3.40.50.1820">
    <property type="entry name" value="alpha/beta hydrolase"/>
    <property type="match status" value="1"/>
</dbReference>
<feature type="transmembrane region" description="Helical" evidence="1">
    <location>
        <begin position="189"/>
        <end position="213"/>
    </location>
</feature>
<keyword evidence="1" id="KW-0472">Membrane</keyword>
<evidence type="ECO:0000256" key="1">
    <source>
        <dbReference type="SAM" id="Phobius"/>
    </source>
</evidence>
<feature type="transmembrane region" description="Helical" evidence="1">
    <location>
        <begin position="45"/>
        <end position="65"/>
    </location>
</feature>
<dbReference type="EMBL" id="JAUKUA010000002">
    <property type="protein sequence ID" value="KAK0725237.1"/>
    <property type="molecule type" value="Genomic_DNA"/>
</dbReference>
<proteinExistence type="predicted"/>
<dbReference type="AlphaFoldDB" id="A0AA40B0I1"/>
<gene>
    <name evidence="2" type="ORF">B0H67DRAFT_479928</name>
</gene>
<name>A0AA40B0I1_9PEZI</name>
<comment type="caution">
    <text evidence="2">The sequence shown here is derived from an EMBL/GenBank/DDBJ whole genome shotgun (WGS) entry which is preliminary data.</text>
</comment>
<accession>A0AA40B0I1</accession>
<dbReference type="PANTHER" id="PTHR37471">
    <property type="entry name" value="UNNAMED PRODUCT"/>
    <property type="match status" value="1"/>
</dbReference>
<evidence type="ECO:0008006" key="4">
    <source>
        <dbReference type="Google" id="ProtNLM"/>
    </source>
</evidence>
<sequence>MIDHSLFNLVEIRACIVLFRYAPFIEALLLAGSVLLLPIATALPFVYALTALLLIEGIYAASIYLPHKARLRTIAKYPPPLTLEARAELFERCAVNVPDWERYLHLWFLGAPAAEIKRDNVRDFILWAFFDRSTPFTSTKGNENEERPLVEAFLDRTEALRGRKFAPGRGSAVPLRLTIDAIPTAYRSVIWYAIVALVDLITSTFLFFAGFAWHPPSPDPSTNSAFPPTATLRALSAALPFPNAARRHVPSPSPSASIGYWFRPHRSTTRFPVLFIHGIGVGLWPYTKFLTELAASPDDGGDVGILALEILPVSTRLTSPLLTRTEFLSHLATILDAHPGWRDGFVLVSHSYGSVLTTHVLRSAELAPRVRGVVMIDPVSVLLHLPDVAYNFTRRKPRTANQWQLWYFASMDVGVAEGLGRHFFWRESIIWREELVGAKGEKKRKVVVCLSGRDLIVDAKTVARYLAGTGNLGEQLPGDKNPFDVAVAPNGRPGAKSASNSSYVAPSGIEILWFPTLDHAQVFDGPKDRGRVLEAVRRCCRIDADVTK</sequence>
<keyword evidence="3" id="KW-1185">Reference proteome</keyword>
<reference evidence="2" key="1">
    <citation type="submission" date="2023-06" db="EMBL/GenBank/DDBJ databases">
        <title>Genome-scale phylogeny and comparative genomics of the fungal order Sordariales.</title>
        <authorList>
            <consortium name="Lawrence Berkeley National Laboratory"/>
            <person name="Hensen N."/>
            <person name="Bonometti L."/>
            <person name="Westerberg I."/>
            <person name="Brannstrom I.O."/>
            <person name="Guillou S."/>
            <person name="Cros-Aarteil S."/>
            <person name="Calhoun S."/>
            <person name="Haridas S."/>
            <person name="Kuo A."/>
            <person name="Mondo S."/>
            <person name="Pangilinan J."/>
            <person name="Riley R."/>
            <person name="Labutti K."/>
            <person name="Andreopoulos B."/>
            <person name="Lipzen A."/>
            <person name="Chen C."/>
            <person name="Yanf M."/>
            <person name="Daum C."/>
            <person name="Ng V."/>
            <person name="Clum A."/>
            <person name="Steindorff A."/>
            <person name="Ohm R."/>
            <person name="Martin F."/>
            <person name="Silar P."/>
            <person name="Natvig D."/>
            <person name="Lalanne C."/>
            <person name="Gautier V."/>
            <person name="Ament-Velasquez S.L."/>
            <person name="Kruys A."/>
            <person name="Hutchinson M.I."/>
            <person name="Powell A.J."/>
            <person name="Barry K."/>
            <person name="Miller A.N."/>
            <person name="Grigoriev I.V."/>
            <person name="Debuchy R."/>
            <person name="Gladieux P."/>
            <person name="Thoren M.H."/>
            <person name="Johannesson H."/>
        </authorList>
    </citation>
    <scope>NUCLEOTIDE SEQUENCE</scope>
    <source>
        <strain evidence="2">SMH4607-1</strain>
    </source>
</reference>
<dbReference type="PANTHER" id="PTHR37471:SF1">
    <property type="entry name" value="AB HYDROLASE-1 DOMAIN-CONTAINING PROTEIN"/>
    <property type="match status" value="1"/>
</dbReference>
<keyword evidence="1" id="KW-0812">Transmembrane</keyword>
<keyword evidence="1" id="KW-1133">Transmembrane helix</keyword>
<dbReference type="Proteomes" id="UP001172102">
    <property type="component" value="Unassembled WGS sequence"/>
</dbReference>
<organism evidence="2 3">
    <name type="scientific">Lasiosphaeris hirsuta</name>
    <dbReference type="NCBI Taxonomy" id="260670"/>
    <lineage>
        <taxon>Eukaryota</taxon>
        <taxon>Fungi</taxon>
        <taxon>Dikarya</taxon>
        <taxon>Ascomycota</taxon>
        <taxon>Pezizomycotina</taxon>
        <taxon>Sordariomycetes</taxon>
        <taxon>Sordariomycetidae</taxon>
        <taxon>Sordariales</taxon>
        <taxon>Lasiosphaeriaceae</taxon>
        <taxon>Lasiosphaeris</taxon>
    </lineage>
</organism>
<evidence type="ECO:0000313" key="2">
    <source>
        <dbReference type="EMBL" id="KAK0725237.1"/>
    </source>
</evidence>
<protein>
    <recommendedName>
        <fullName evidence="4">AB hydrolase-1 domain-containing protein</fullName>
    </recommendedName>
</protein>
<feature type="transmembrane region" description="Helical" evidence="1">
    <location>
        <begin position="21"/>
        <end position="39"/>
    </location>
</feature>